<evidence type="ECO:0000256" key="4">
    <source>
        <dbReference type="SAM" id="MobiDB-lite"/>
    </source>
</evidence>
<proteinExistence type="inferred from homology"/>
<dbReference type="PRINTS" id="PR00081">
    <property type="entry name" value="GDHRDH"/>
</dbReference>
<sequence length="329" mass="36384">MFISSESARTEHTTECSTLAEQTPIVPDTHPASQHRVAFWHRPAEQSRITKKHEVRTRWQSLRGNRRSPRTYVGFSACAATNHASCRSPADHSHLPVGLTLAEALVEAGGHVYCLDRRDEPGEAFWETQGYVAGKFEGSLHYRRVDVQDADNLDSVISSIADKHQRLDGLVAAAGVQHVTPALEYPPHKITEMMNINYGGVYLSAVSCARQMIKYNTPGSMLLVGSMSGLIANKGFTASVYNSSKAAVIQLGRSLAMEWGKIVDGKPIRMVAKNFEDDPQLKELWEKENMMGRISEPREYRGAALFMLSDASSFMTGSHLVIDGGYTAW</sequence>
<evidence type="ECO:0000256" key="3">
    <source>
        <dbReference type="ARBA" id="ARBA00023002"/>
    </source>
</evidence>
<dbReference type="Gene3D" id="3.40.50.720">
    <property type="entry name" value="NAD(P)-binding Rossmann-like Domain"/>
    <property type="match status" value="1"/>
</dbReference>
<dbReference type="Proteomes" id="UP001271007">
    <property type="component" value="Unassembled WGS sequence"/>
</dbReference>
<dbReference type="AlphaFoldDB" id="A0AAJ0DBN0"/>
<dbReference type="SUPFAM" id="SSF51735">
    <property type="entry name" value="NAD(P)-binding Rossmann-fold domains"/>
    <property type="match status" value="1"/>
</dbReference>
<dbReference type="PANTHER" id="PTHR43008:SF10">
    <property type="entry name" value="CHAIN DEHYDROGENASE_OXIDOREDUCTASE, PUTATIVE (AFU_ORTHOLOGUE AFUA_2G15740)-RELATED"/>
    <property type="match status" value="1"/>
</dbReference>
<protein>
    <submittedName>
        <fullName evidence="5">Uncharacterized protein</fullName>
    </submittedName>
</protein>
<feature type="region of interest" description="Disordered" evidence="4">
    <location>
        <begin position="1"/>
        <end position="34"/>
    </location>
</feature>
<evidence type="ECO:0000313" key="6">
    <source>
        <dbReference type="Proteomes" id="UP001271007"/>
    </source>
</evidence>
<dbReference type="InterPro" id="IPR002347">
    <property type="entry name" value="SDR_fam"/>
</dbReference>
<dbReference type="InterPro" id="IPR020904">
    <property type="entry name" value="Sc_DH/Rdtase_CS"/>
</dbReference>
<name>A0AAJ0DBN0_9PEZI</name>
<dbReference type="Pfam" id="PF13561">
    <property type="entry name" value="adh_short_C2"/>
    <property type="match status" value="1"/>
</dbReference>
<dbReference type="GO" id="GO:0050664">
    <property type="term" value="F:oxidoreductase activity, acting on NAD(P)H, oxygen as acceptor"/>
    <property type="evidence" value="ECO:0007669"/>
    <property type="project" value="TreeGrafter"/>
</dbReference>
<evidence type="ECO:0000256" key="2">
    <source>
        <dbReference type="ARBA" id="ARBA00022857"/>
    </source>
</evidence>
<dbReference type="PROSITE" id="PS00061">
    <property type="entry name" value="ADH_SHORT"/>
    <property type="match status" value="1"/>
</dbReference>
<accession>A0AAJ0DBN0</accession>
<keyword evidence="3" id="KW-0560">Oxidoreductase</keyword>
<dbReference type="InterPro" id="IPR036291">
    <property type="entry name" value="NAD(P)-bd_dom_sf"/>
</dbReference>
<keyword evidence="6" id="KW-1185">Reference proteome</keyword>
<dbReference type="GO" id="GO:0016616">
    <property type="term" value="F:oxidoreductase activity, acting on the CH-OH group of donors, NAD or NADP as acceptor"/>
    <property type="evidence" value="ECO:0007669"/>
    <property type="project" value="UniProtKB-ARBA"/>
</dbReference>
<evidence type="ECO:0000313" key="5">
    <source>
        <dbReference type="EMBL" id="KAK3050856.1"/>
    </source>
</evidence>
<reference evidence="5" key="1">
    <citation type="submission" date="2023-04" db="EMBL/GenBank/DDBJ databases">
        <title>Black Yeasts Isolated from many extreme environments.</title>
        <authorList>
            <person name="Coleine C."/>
            <person name="Stajich J.E."/>
            <person name="Selbmann L."/>
        </authorList>
    </citation>
    <scope>NUCLEOTIDE SEQUENCE</scope>
    <source>
        <strain evidence="5">CCFEE 5312</strain>
    </source>
</reference>
<gene>
    <name evidence="5" type="ORF">LTR09_007934</name>
</gene>
<dbReference type="EMBL" id="JAWDJX010000029">
    <property type="protein sequence ID" value="KAK3050856.1"/>
    <property type="molecule type" value="Genomic_DNA"/>
</dbReference>
<evidence type="ECO:0000256" key="1">
    <source>
        <dbReference type="ARBA" id="ARBA00006484"/>
    </source>
</evidence>
<organism evidence="5 6">
    <name type="scientific">Extremus antarcticus</name>
    <dbReference type="NCBI Taxonomy" id="702011"/>
    <lineage>
        <taxon>Eukaryota</taxon>
        <taxon>Fungi</taxon>
        <taxon>Dikarya</taxon>
        <taxon>Ascomycota</taxon>
        <taxon>Pezizomycotina</taxon>
        <taxon>Dothideomycetes</taxon>
        <taxon>Dothideomycetidae</taxon>
        <taxon>Mycosphaerellales</taxon>
        <taxon>Extremaceae</taxon>
        <taxon>Extremus</taxon>
    </lineage>
</organism>
<dbReference type="PANTHER" id="PTHR43008">
    <property type="entry name" value="BENZIL REDUCTASE"/>
    <property type="match status" value="1"/>
</dbReference>
<keyword evidence="2" id="KW-0521">NADP</keyword>
<comment type="caution">
    <text evidence="5">The sequence shown here is derived from an EMBL/GenBank/DDBJ whole genome shotgun (WGS) entry which is preliminary data.</text>
</comment>
<comment type="similarity">
    <text evidence="1">Belongs to the short-chain dehydrogenases/reductases (SDR) family.</text>
</comment>